<evidence type="ECO:0000313" key="2">
    <source>
        <dbReference type="Proteomes" id="UP001058271"/>
    </source>
</evidence>
<protein>
    <recommendedName>
        <fullName evidence="3">Protein arginine N-methyltransferase 1</fullName>
    </recommendedName>
</protein>
<gene>
    <name evidence="1" type="ORF">Drose_13110</name>
</gene>
<dbReference type="Gene3D" id="3.40.50.150">
    <property type="entry name" value="Vaccinia Virus protein VP39"/>
    <property type="match status" value="1"/>
</dbReference>
<dbReference type="InterPro" id="IPR029063">
    <property type="entry name" value="SAM-dependent_MTases_sf"/>
</dbReference>
<dbReference type="Proteomes" id="UP001058271">
    <property type="component" value="Chromosome"/>
</dbReference>
<keyword evidence="2" id="KW-1185">Reference proteome</keyword>
<reference evidence="1" key="1">
    <citation type="submission" date="2021-04" db="EMBL/GenBank/DDBJ databases">
        <title>Biosynthetic gene clusters of Dactylosporangioum roseum.</title>
        <authorList>
            <person name="Hartkoorn R.C."/>
            <person name="Beaudoing E."/>
            <person name="Hot D."/>
            <person name="Moureu S."/>
        </authorList>
    </citation>
    <scope>NUCLEOTIDE SEQUENCE</scope>
    <source>
        <strain evidence="1">NRRL B-16295</strain>
    </source>
</reference>
<dbReference type="SUPFAM" id="SSF53335">
    <property type="entry name" value="S-adenosyl-L-methionine-dependent methyltransferases"/>
    <property type="match status" value="1"/>
</dbReference>
<dbReference type="InterPro" id="IPR025799">
    <property type="entry name" value="Arg_MeTrfase"/>
</dbReference>
<proteinExistence type="predicted"/>
<sequence length="351" mass="37994">MPARDRPFVLFPSMGEYPVYDDGVYDAFDVPDQRLHAYREAISASVPGKVALDIGTGRDALWAVHAARAGARHVFAVEQQPEAAGQARRAITEAGVADRVTVVQGASTDIDLPRPAQVCISEIVGNIASAEGVIVALADARRRLCATDCVWIPYRIQTWVAAIDLSPALAAQDYALATESLPYLEQIFTSVGHPFDLRLCLGGPVDKLRVSSAAAVESIVFDHRRASPPPDALSVAELTVAATGAWMTGLLLWTRIAVTAHAAELDTLTSDTRGWAPIYVPLPLDGVRVRPGENLTVTFRRTTSDDDLHPDYRLTVGGTSAADLGSMTWQSPHHGRGFRRSALYRHLFPRP</sequence>
<evidence type="ECO:0008006" key="3">
    <source>
        <dbReference type="Google" id="ProtNLM"/>
    </source>
</evidence>
<name>A0ABY5ZDN8_9ACTN</name>
<accession>A0ABY5ZDN8</accession>
<organism evidence="1 2">
    <name type="scientific">Dactylosporangium roseum</name>
    <dbReference type="NCBI Taxonomy" id="47989"/>
    <lineage>
        <taxon>Bacteria</taxon>
        <taxon>Bacillati</taxon>
        <taxon>Actinomycetota</taxon>
        <taxon>Actinomycetes</taxon>
        <taxon>Micromonosporales</taxon>
        <taxon>Micromonosporaceae</taxon>
        <taxon>Dactylosporangium</taxon>
    </lineage>
</organism>
<dbReference type="EMBL" id="CP073721">
    <property type="protein sequence ID" value="UWZ39073.1"/>
    <property type="molecule type" value="Genomic_DNA"/>
</dbReference>
<evidence type="ECO:0000313" key="1">
    <source>
        <dbReference type="EMBL" id="UWZ39073.1"/>
    </source>
</evidence>
<dbReference type="PANTHER" id="PTHR11006:SF53">
    <property type="entry name" value="PROTEIN ARGININE N-METHYLTRANSFERASE 3"/>
    <property type="match status" value="1"/>
</dbReference>
<dbReference type="PANTHER" id="PTHR11006">
    <property type="entry name" value="PROTEIN ARGININE N-METHYLTRANSFERASE"/>
    <property type="match status" value="1"/>
</dbReference>
<dbReference type="RefSeq" id="WP_260728472.1">
    <property type="nucleotide sequence ID" value="NZ_BAAABS010000008.1"/>
</dbReference>